<comment type="caution">
    <text evidence="1">The sequence shown here is derived from an EMBL/GenBank/DDBJ whole genome shotgun (WGS) entry which is preliminary data.</text>
</comment>
<dbReference type="Gene3D" id="2.60.120.620">
    <property type="entry name" value="q2cbj1_9rhob like domain"/>
    <property type="match status" value="1"/>
</dbReference>
<reference evidence="1 2" key="1">
    <citation type="submission" date="2022-09" db="EMBL/GenBank/DDBJ databases">
        <title>New species of Phenylobacterium.</title>
        <authorList>
            <person name="Mieszkin S."/>
        </authorList>
    </citation>
    <scope>NUCLEOTIDE SEQUENCE [LARGE SCALE GENOMIC DNA]</scope>
    <source>
        <strain evidence="1 2">HK31-G</strain>
    </source>
</reference>
<dbReference type="Pfam" id="PF13759">
    <property type="entry name" value="2OG-FeII_Oxy_5"/>
    <property type="match status" value="1"/>
</dbReference>
<accession>A0ABW6CQV6</accession>
<dbReference type="Proteomes" id="UP001598130">
    <property type="component" value="Unassembled WGS sequence"/>
</dbReference>
<evidence type="ECO:0000313" key="1">
    <source>
        <dbReference type="EMBL" id="MFD3265472.1"/>
    </source>
</evidence>
<name>A0ABW6CQV6_9CAUL</name>
<dbReference type="NCBIfam" id="TIGR02466">
    <property type="entry name" value="TIGR02466 family protein"/>
    <property type="match status" value="1"/>
</dbReference>
<protein>
    <submittedName>
        <fullName evidence="1">TIGR02466 family protein</fullName>
    </submittedName>
</protein>
<gene>
    <name evidence="1" type="ORF">OCL97_16055</name>
</gene>
<dbReference type="EMBL" id="JAOTJD010000033">
    <property type="protein sequence ID" value="MFD3265472.1"/>
    <property type="molecule type" value="Genomic_DNA"/>
</dbReference>
<organism evidence="1 2">
    <name type="scientific">Phenylobacterium ferrooxidans</name>
    <dbReference type="NCBI Taxonomy" id="2982689"/>
    <lineage>
        <taxon>Bacteria</taxon>
        <taxon>Pseudomonadati</taxon>
        <taxon>Pseudomonadota</taxon>
        <taxon>Alphaproteobacteria</taxon>
        <taxon>Caulobacterales</taxon>
        <taxon>Caulobacteraceae</taxon>
        <taxon>Phenylobacterium</taxon>
    </lineage>
</organism>
<evidence type="ECO:0000313" key="2">
    <source>
        <dbReference type="Proteomes" id="UP001598130"/>
    </source>
</evidence>
<keyword evidence="2" id="KW-1185">Reference proteome</keyword>
<dbReference type="InterPro" id="IPR012668">
    <property type="entry name" value="CHP02466"/>
</dbReference>
<dbReference type="RefSeq" id="WP_377370892.1">
    <property type="nucleotide sequence ID" value="NZ_JAOTJD010000033.1"/>
</dbReference>
<proteinExistence type="predicted"/>
<sequence>MSTRPLFVTQVYEASLAAEKGFEGFNAELEDACRMLADEDMAGQAWCKANAYGGYTSYASLDDLPQRATVFGDLKTRLDRHAKAFAAALQMDLGGGRLKLDSLWVNILKPGAAHSGHIHPHSVLSGTVYVATPKGASALKLEDPRLPLMMAAPPRLSDADETARTFVYLRPEPGSLILWESWLRHEVPPNAAKRERISISFNYGWR</sequence>